<dbReference type="PANTHER" id="PTHR33018:SF31">
    <property type="entry name" value="TRANSPOSASE, PTTA_EN_SPM, PLANT"/>
    <property type="match status" value="1"/>
</dbReference>
<name>A0AAW1XRD7_RUBAR</name>
<evidence type="ECO:0000313" key="6">
    <source>
        <dbReference type="EMBL" id="KAK9939172.1"/>
    </source>
</evidence>
<dbReference type="InterPro" id="IPR038765">
    <property type="entry name" value="Papain-like_cys_pep_sf"/>
</dbReference>
<feature type="region of interest" description="Disordered" evidence="4">
    <location>
        <begin position="253"/>
        <end position="275"/>
    </location>
</feature>
<reference evidence="6 7" key="1">
    <citation type="journal article" date="2023" name="G3 (Bethesda)">
        <title>A chromosome-length genome assembly and annotation of blackberry (Rubus argutus, cv. 'Hillquist').</title>
        <authorList>
            <person name="Bruna T."/>
            <person name="Aryal R."/>
            <person name="Dudchenko O."/>
            <person name="Sargent D.J."/>
            <person name="Mead D."/>
            <person name="Buti M."/>
            <person name="Cavallini A."/>
            <person name="Hytonen T."/>
            <person name="Andres J."/>
            <person name="Pham M."/>
            <person name="Weisz D."/>
            <person name="Mascagni F."/>
            <person name="Usai G."/>
            <person name="Natali L."/>
            <person name="Bassil N."/>
            <person name="Fernandez G.E."/>
            <person name="Lomsadze A."/>
            <person name="Armour M."/>
            <person name="Olukolu B."/>
            <person name="Poorten T."/>
            <person name="Britton C."/>
            <person name="Davik J."/>
            <person name="Ashrafi H."/>
            <person name="Aiden E.L."/>
            <person name="Borodovsky M."/>
            <person name="Worthington M."/>
        </authorList>
    </citation>
    <scope>NUCLEOTIDE SEQUENCE [LARGE SCALE GENOMIC DNA]</scope>
    <source>
        <strain evidence="6">PI 553951</strain>
    </source>
</reference>
<dbReference type="GO" id="GO:0006508">
    <property type="term" value="P:proteolysis"/>
    <property type="evidence" value="ECO:0007669"/>
    <property type="project" value="UniProtKB-KW"/>
</dbReference>
<keyword evidence="7" id="KW-1185">Reference proteome</keyword>
<dbReference type="InterPro" id="IPR003653">
    <property type="entry name" value="Peptidase_C48_C"/>
</dbReference>
<protein>
    <recommendedName>
        <fullName evidence="5">Ubiquitin-like protease family profile domain-containing protein</fullName>
    </recommendedName>
</protein>
<dbReference type="Gene3D" id="3.40.395.10">
    <property type="entry name" value="Adenoviral Proteinase, Chain A"/>
    <property type="match status" value="1"/>
</dbReference>
<evidence type="ECO:0000313" key="7">
    <source>
        <dbReference type="Proteomes" id="UP001457282"/>
    </source>
</evidence>
<accession>A0AAW1XRD7</accession>
<dbReference type="AlphaFoldDB" id="A0AAW1XRD7"/>
<evidence type="ECO:0000256" key="4">
    <source>
        <dbReference type="SAM" id="MobiDB-lite"/>
    </source>
</evidence>
<evidence type="ECO:0000256" key="3">
    <source>
        <dbReference type="ARBA" id="ARBA00022801"/>
    </source>
</evidence>
<dbReference type="EMBL" id="JBEDUW010000003">
    <property type="protein sequence ID" value="KAK9939172.1"/>
    <property type="molecule type" value="Genomic_DNA"/>
</dbReference>
<organism evidence="6 7">
    <name type="scientific">Rubus argutus</name>
    <name type="common">Southern blackberry</name>
    <dbReference type="NCBI Taxonomy" id="59490"/>
    <lineage>
        <taxon>Eukaryota</taxon>
        <taxon>Viridiplantae</taxon>
        <taxon>Streptophyta</taxon>
        <taxon>Embryophyta</taxon>
        <taxon>Tracheophyta</taxon>
        <taxon>Spermatophyta</taxon>
        <taxon>Magnoliopsida</taxon>
        <taxon>eudicotyledons</taxon>
        <taxon>Gunneridae</taxon>
        <taxon>Pentapetalae</taxon>
        <taxon>rosids</taxon>
        <taxon>fabids</taxon>
        <taxon>Rosales</taxon>
        <taxon>Rosaceae</taxon>
        <taxon>Rosoideae</taxon>
        <taxon>Rosoideae incertae sedis</taxon>
        <taxon>Rubus</taxon>
    </lineage>
</organism>
<evidence type="ECO:0000256" key="1">
    <source>
        <dbReference type="ARBA" id="ARBA00005234"/>
    </source>
</evidence>
<dbReference type="Pfam" id="PF02902">
    <property type="entry name" value="Peptidase_C48"/>
    <property type="match status" value="1"/>
</dbReference>
<proteinExistence type="inferred from homology"/>
<dbReference type="Proteomes" id="UP001457282">
    <property type="component" value="Unassembled WGS sequence"/>
</dbReference>
<comment type="caution">
    <text evidence="6">The sequence shown here is derived from an EMBL/GenBank/DDBJ whole genome shotgun (WGS) entry which is preliminary data.</text>
</comment>
<sequence length="533" mass="62385">MHRIVRRKLLGVRKNVEYNEKDQPHGKAAKEMQSYIGVLARTKIPITIPSWKKVDMEMKNKLWESVELAFVLGPERKKMVLASAACKWREFKSRLMSQYILPFKDDVELLQTPPEEYNFIELADWKSFILHNEQSERRAMCEYPHRMSRLGYAGLEDELLKTMDPKDIDRATLWKKAREDKSGNILDEKVKQKGNRIDELSKQVKDGTLKVEALNSNSQPTPNIVGNASEKASYSTSKGISMKDEERQFFNVHEEDNGEGKYKDSKNPRKRKYNDEKLNEVPELDFHGMPKSLKLLCRYAQSMIKMDGKCITFEMEEEVFGSPRTTHILNEDILQLGGMEKLSATCIVIYMRYLYNVLQDSDKLGFVIFVDPAIISAPWCGTSFVRSRTLADRFKGAHNDQMFFIPYNSGDHWMLTVVHPAKEIIYHVDSVYRSIMMDDEWKHIVNDAIGIYNRQRSKQGRKNPVWKIMMGAPKQPTNKECGYYVMRFMRDLINDDIERQLAKWEKMNETTYKQEEIDEVHNEWAEFVTDEYL</sequence>
<evidence type="ECO:0000256" key="2">
    <source>
        <dbReference type="ARBA" id="ARBA00022670"/>
    </source>
</evidence>
<evidence type="ECO:0000259" key="5">
    <source>
        <dbReference type="PROSITE" id="PS50600"/>
    </source>
</evidence>
<keyword evidence="2" id="KW-0645">Protease</keyword>
<dbReference type="SUPFAM" id="SSF54001">
    <property type="entry name" value="Cysteine proteinases"/>
    <property type="match status" value="1"/>
</dbReference>
<dbReference type="PROSITE" id="PS50600">
    <property type="entry name" value="ULP_PROTEASE"/>
    <property type="match status" value="1"/>
</dbReference>
<feature type="domain" description="Ubiquitin-like protease family profile" evidence="5">
    <location>
        <begin position="326"/>
        <end position="492"/>
    </location>
</feature>
<dbReference type="PANTHER" id="PTHR33018">
    <property type="entry name" value="OS10G0338966 PROTEIN-RELATED"/>
    <property type="match status" value="1"/>
</dbReference>
<dbReference type="GO" id="GO:0008234">
    <property type="term" value="F:cysteine-type peptidase activity"/>
    <property type="evidence" value="ECO:0007669"/>
    <property type="project" value="InterPro"/>
</dbReference>
<gene>
    <name evidence="6" type="ORF">M0R45_015879</name>
</gene>
<comment type="similarity">
    <text evidence="1">Belongs to the peptidase C48 family.</text>
</comment>
<keyword evidence="3" id="KW-0378">Hydrolase</keyword>